<dbReference type="STRING" id="947166.A0A1D1W5P4"/>
<evidence type="ECO:0000259" key="1">
    <source>
        <dbReference type="Pfam" id="PF00326"/>
    </source>
</evidence>
<dbReference type="InterPro" id="IPR001375">
    <property type="entry name" value="Peptidase_S9_cat"/>
</dbReference>
<sequence>MHGSRIVSTVSKSSRFLSTVQRRSPSAVPFLPFSRLIPSTSPLRTASSATPKSHQSTLFEIATKTKEEFEKMKSVAEYGAWVSPITSDVAAGSDIQFAGLERDDCMSEASNTIYWLENRPAEGGRSVICSWNPKDRTIVPWTPKEFTVKTKVHEYGGGAYCVFKGVIYFVNKSDQQIYMQKSPADPPHPVTKPDPYRRFADLHYSVKFNCLLAVCEDKGDRKSAQERSEVEYQHTKAKTIPDNYIVSIDVATGDLKCLVHGADFYACPRTTSFLDGALVWMEWNIPNMPWDDTSIKWAMLNGSLSAPAPDRIYTLKADNGKTDVAFTFPEFTSNGEVLYISDEDNWWNLWKTNLAQTRKVCLERISKDLCHPLWIFGMHSYCVVPKPEKDNLLVALTYGDQLTMFKSTKYDDKEVFIHQPIPSGFFHHYYYVEAVQTGIYAIGYDAKTPMTLFYYDFASGKVTNIRSSSECNLDGYLSEPEEIEIPTTNNEVAYGYYYPPVNKDYVAPEGTAPPLLVKMHGGPTSRAYAQMKFSIQFYTSRGFGVLDVNYRGSSGYGRQFRQQLNQKWGVSDVEDAVNGAKFLVGEGKADPNRLCITGGSAGGLSVLNALLHHDTFKAGASHYGVTDLEALVAETHKFELRYLDILVGPYPATKSVYEQRSPIHNKEKLKCPVIFFQGTDDFIVPPSQSERMFEVMKAKGLPSAFVLFEGEGHGFTKKENIKKCLDTEYAFYVKVFGIFAPYVTCDVQFENV</sequence>
<proteinExistence type="predicted"/>
<accession>A0A1D1W5P4</accession>
<dbReference type="PANTHER" id="PTHR43056">
    <property type="entry name" value="PEPTIDASE S9 PROLYL OLIGOPEPTIDASE"/>
    <property type="match status" value="1"/>
</dbReference>
<dbReference type="Pfam" id="PF00326">
    <property type="entry name" value="Peptidase_S9"/>
    <property type="match status" value="1"/>
</dbReference>
<dbReference type="GO" id="GO:0006508">
    <property type="term" value="P:proteolysis"/>
    <property type="evidence" value="ECO:0007669"/>
    <property type="project" value="InterPro"/>
</dbReference>
<dbReference type="AlphaFoldDB" id="A0A1D1W5P4"/>
<keyword evidence="3" id="KW-1185">Reference proteome</keyword>
<dbReference type="GO" id="GO:0008236">
    <property type="term" value="F:serine-type peptidase activity"/>
    <property type="evidence" value="ECO:0007669"/>
    <property type="project" value="InterPro"/>
</dbReference>
<organism evidence="2 3">
    <name type="scientific">Ramazzottius varieornatus</name>
    <name type="common">Water bear</name>
    <name type="synonym">Tardigrade</name>
    <dbReference type="NCBI Taxonomy" id="947166"/>
    <lineage>
        <taxon>Eukaryota</taxon>
        <taxon>Metazoa</taxon>
        <taxon>Ecdysozoa</taxon>
        <taxon>Tardigrada</taxon>
        <taxon>Eutardigrada</taxon>
        <taxon>Parachela</taxon>
        <taxon>Hypsibioidea</taxon>
        <taxon>Ramazzottiidae</taxon>
        <taxon>Ramazzottius</taxon>
    </lineage>
</organism>
<name>A0A1D1W5P4_RAMVA</name>
<protein>
    <recommendedName>
        <fullName evidence="1">Peptidase S9 prolyl oligopeptidase catalytic domain-containing protein</fullName>
    </recommendedName>
</protein>
<gene>
    <name evidence="2" type="primary">RvY_16313-1</name>
    <name evidence="2" type="synonym">RvY_16313.1</name>
    <name evidence="2" type="ORF">RvY_16313</name>
</gene>
<comment type="caution">
    <text evidence="2">The sequence shown here is derived from an EMBL/GenBank/DDBJ whole genome shotgun (WGS) entry which is preliminary data.</text>
</comment>
<evidence type="ECO:0000313" key="2">
    <source>
        <dbReference type="EMBL" id="GAV06299.1"/>
    </source>
</evidence>
<dbReference type="PANTHER" id="PTHR43056:SF5">
    <property type="entry name" value="PEPTIDASE S9 PROLYL OLIGOPEPTIDASE CATALYTIC DOMAIN-CONTAINING PROTEIN"/>
    <property type="match status" value="1"/>
</dbReference>
<dbReference type="SUPFAM" id="SSF82171">
    <property type="entry name" value="DPP6 N-terminal domain-like"/>
    <property type="match status" value="1"/>
</dbReference>
<dbReference type="Proteomes" id="UP000186922">
    <property type="component" value="Unassembled WGS sequence"/>
</dbReference>
<reference evidence="2 3" key="1">
    <citation type="journal article" date="2016" name="Nat. Commun.">
        <title>Extremotolerant tardigrade genome and improved radiotolerance of human cultured cells by tardigrade-unique protein.</title>
        <authorList>
            <person name="Hashimoto T."/>
            <person name="Horikawa D.D."/>
            <person name="Saito Y."/>
            <person name="Kuwahara H."/>
            <person name="Kozuka-Hata H."/>
            <person name="Shin-I T."/>
            <person name="Minakuchi Y."/>
            <person name="Ohishi K."/>
            <person name="Motoyama A."/>
            <person name="Aizu T."/>
            <person name="Enomoto A."/>
            <person name="Kondo K."/>
            <person name="Tanaka S."/>
            <person name="Hara Y."/>
            <person name="Koshikawa S."/>
            <person name="Sagara H."/>
            <person name="Miura T."/>
            <person name="Yokobori S."/>
            <person name="Miyagawa K."/>
            <person name="Suzuki Y."/>
            <person name="Kubo T."/>
            <person name="Oyama M."/>
            <person name="Kohara Y."/>
            <person name="Fujiyama A."/>
            <person name="Arakawa K."/>
            <person name="Katayama T."/>
            <person name="Toyoda A."/>
            <person name="Kunieda T."/>
        </authorList>
    </citation>
    <scope>NUCLEOTIDE SEQUENCE [LARGE SCALE GENOMIC DNA]</scope>
    <source>
        <strain evidence="2 3">YOKOZUNA-1</strain>
    </source>
</reference>
<dbReference type="Gene3D" id="3.40.50.1820">
    <property type="entry name" value="alpha/beta hydrolase"/>
    <property type="match status" value="1"/>
</dbReference>
<evidence type="ECO:0000313" key="3">
    <source>
        <dbReference type="Proteomes" id="UP000186922"/>
    </source>
</evidence>
<dbReference type="EMBL" id="BDGG01000013">
    <property type="protein sequence ID" value="GAV06299.1"/>
    <property type="molecule type" value="Genomic_DNA"/>
</dbReference>
<dbReference type="OrthoDB" id="416344at2759"/>
<feature type="domain" description="Peptidase S9 prolyl oligopeptidase catalytic" evidence="1">
    <location>
        <begin position="531"/>
        <end position="737"/>
    </location>
</feature>
<dbReference type="SUPFAM" id="SSF53474">
    <property type="entry name" value="alpha/beta-Hydrolases"/>
    <property type="match status" value="1"/>
</dbReference>
<dbReference type="InterPro" id="IPR050585">
    <property type="entry name" value="Xaa-Pro_dipeptidyl-ppase/CocE"/>
</dbReference>
<dbReference type="InterPro" id="IPR029058">
    <property type="entry name" value="AB_hydrolase_fold"/>
</dbReference>